<dbReference type="NCBIfam" id="TIGR01909">
    <property type="entry name" value="C_GCAxxG_C_C"/>
    <property type="match status" value="1"/>
</dbReference>
<dbReference type="RefSeq" id="WP_343331333.1">
    <property type="nucleotide sequence ID" value="NZ_JAPOHD010000005.1"/>
</dbReference>
<organism evidence="1 2">
    <name type="scientific">Draconibacterium aestuarii</name>
    <dbReference type="NCBI Taxonomy" id="2998507"/>
    <lineage>
        <taxon>Bacteria</taxon>
        <taxon>Pseudomonadati</taxon>
        <taxon>Bacteroidota</taxon>
        <taxon>Bacteroidia</taxon>
        <taxon>Marinilabiliales</taxon>
        <taxon>Prolixibacteraceae</taxon>
        <taxon>Draconibacterium</taxon>
    </lineage>
</organism>
<evidence type="ECO:0000313" key="1">
    <source>
        <dbReference type="EMBL" id="MCY1718994.1"/>
    </source>
</evidence>
<dbReference type="InterPro" id="IPR010181">
    <property type="entry name" value="CGCAxxGCC_motif"/>
</dbReference>
<reference evidence="1" key="1">
    <citation type="submission" date="2022-11" db="EMBL/GenBank/DDBJ databases">
        <title>Marilongibacter aestuarii gen. nov., sp. nov., isolated from tidal flat sediment.</title>
        <authorList>
            <person name="Jiayan W."/>
        </authorList>
    </citation>
    <scope>NUCLEOTIDE SEQUENCE</scope>
    <source>
        <strain evidence="1">Z1-6</strain>
    </source>
</reference>
<comment type="caution">
    <text evidence="1">The sequence shown here is derived from an EMBL/GenBank/DDBJ whole genome shotgun (WGS) entry which is preliminary data.</text>
</comment>
<sequence>MINNNTKEEFITEAQKLFDEGYACSQSVLLAFANHFKLDKTTAKRISATFGGGMGRLRETCGAVTGGFMVLGLAFGNEEPNDMDTKLNSYKKVRELNKLVTKVHGTSNCRQLLIKHASEQQVKDRKHHKLICRQVVGDTSGLVFDILKNSQKI</sequence>
<proteinExistence type="predicted"/>
<accession>A0A9X3J342</accession>
<protein>
    <submittedName>
        <fullName evidence="1">C-GCAxxG-C-C family protein</fullName>
    </submittedName>
</protein>
<gene>
    <name evidence="1" type="ORF">OU798_01485</name>
</gene>
<dbReference type="EMBL" id="JAPOHD010000005">
    <property type="protein sequence ID" value="MCY1718994.1"/>
    <property type="molecule type" value="Genomic_DNA"/>
</dbReference>
<evidence type="ECO:0000313" key="2">
    <source>
        <dbReference type="Proteomes" id="UP001145087"/>
    </source>
</evidence>
<dbReference type="AlphaFoldDB" id="A0A9X3J342"/>
<dbReference type="Pfam" id="PF09719">
    <property type="entry name" value="C_GCAxxG_C_C"/>
    <property type="match status" value="1"/>
</dbReference>
<dbReference type="Proteomes" id="UP001145087">
    <property type="component" value="Unassembled WGS sequence"/>
</dbReference>
<keyword evidence="2" id="KW-1185">Reference proteome</keyword>
<name>A0A9X3J342_9BACT</name>